<dbReference type="Proteomes" id="UP001176941">
    <property type="component" value="Chromosome 25"/>
</dbReference>
<evidence type="ECO:0000313" key="2">
    <source>
        <dbReference type="EMBL" id="CAI9165766.1"/>
    </source>
</evidence>
<name>A0ABN8Z0T4_RANTA</name>
<sequence>NSLDSLLSFPVGSAWRSCALVVSMKPAGAQLRAQLLRVATRMRKDLGLQREELDTAGESAGARSTSGSQGMLTQPSARLRDPGVPGPAEAARLHASPAPSPRLGRAPPLAQSLCPRPSEKETLAPAPHGQDFRQPPGPPALPPAQAPAGTQSALASELWPRFCSAPHPRGEPHAWPLSPGVQRGDGFFSCSGGPILKAECKWPLVGPDPGPRRSRLCCAVSRSPDQIESTAHPALVCLGVGPASPTPPATPPYPPWAARPVLILNLCLPSAFSEVLSRVHRTLSLLGLPGPVWLRPGGVPSSTRTPRLTAGVSCITDGKPPAAFCVLGGEGSVSRTLGRGQCPQQ</sequence>
<feature type="non-terminal residue" evidence="2">
    <location>
        <position position="1"/>
    </location>
</feature>
<gene>
    <name evidence="2" type="ORF">MRATA1EN1_LOCUS14728</name>
</gene>
<protein>
    <submittedName>
        <fullName evidence="2">Uncharacterized protein</fullName>
    </submittedName>
</protein>
<feature type="region of interest" description="Disordered" evidence="1">
    <location>
        <begin position="49"/>
        <end position="153"/>
    </location>
</feature>
<dbReference type="EMBL" id="OX459961">
    <property type="protein sequence ID" value="CAI9165766.1"/>
    <property type="molecule type" value="Genomic_DNA"/>
</dbReference>
<feature type="compositionally biased region" description="Pro residues" evidence="1">
    <location>
        <begin position="135"/>
        <end position="145"/>
    </location>
</feature>
<accession>A0ABN8Z0T4</accession>
<keyword evidence="3" id="KW-1185">Reference proteome</keyword>
<feature type="compositionally biased region" description="Polar residues" evidence="1">
    <location>
        <begin position="62"/>
        <end position="76"/>
    </location>
</feature>
<evidence type="ECO:0000256" key="1">
    <source>
        <dbReference type="SAM" id="MobiDB-lite"/>
    </source>
</evidence>
<proteinExistence type="predicted"/>
<evidence type="ECO:0000313" key="3">
    <source>
        <dbReference type="Proteomes" id="UP001176941"/>
    </source>
</evidence>
<organism evidence="2 3">
    <name type="scientific">Rangifer tarandus platyrhynchus</name>
    <name type="common">Svalbard reindeer</name>
    <dbReference type="NCBI Taxonomy" id="3082113"/>
    <lineage>
        <taxon>Eukaryota</taxon>
        <taxon>Metazoa</taxon>
        <taxon>Chordata</taxon>
        <taxon>Craniata</taxon>
        <taxon>Vertebrata</taxon>
        <taxon>Euteleostomi</taxon>
        <taxon>Mammalia</taxon>
        <taxon>Eutheria</taxon>
        <taxon>Laurasiatheria</taxon>
        <taxon>Artiodactyla</taxon>
        <taxon>Ruminantia</taxon>
        <taxon>Pecora</taxon>
        <taxon>Cervidae</taxon>
        <taxon>Odocoileinae</taxon>
        <taxon>Rangifer</taxon>
    </lineage>
</organism>
<feature type="non-terminal residue" evidence="2">
    <location>
        <position position="345"/>
    </location>
</feature>
<reference evidence="2" key="1">
    <citation type="submission" date="2023-04" db="EMBL/GenBank/DDBJ databases">
        <authorList>
            <consortium name="ELIXIR-Norway"/>
        </authorList>
    </citation>
    <scope>NUCLEOTIDE SEQUENCE [LARGE SCALE GENOMIC DNA]</scope>
</reference>